<dbReference type="Proteomes" id="UP000257109">
    <property type="component" value="Unassembled WGS sequence"/>
</dbReference>
<dbReference type="EMBL" id="QJKJ01001516">
    <property type="protein sequence ID" value="RDY07248.1"/>
    <property type="molecule type" value="Genomic_DNA"/>
</dbReference>
<feature type="non-terminal residue" evidence="1">
    <location>
        <position position="1"/>
    </location>
</feature>
<protein>
    <recommendedName>
        <fullName evidence="3">Reverse transcriptase/retrotransposon-derived protein RNase H-like domain-containing protein</fullName>
    </recommendedName>
</protein>
<keyword evidence="2" id="KW-1185">Reference proteome</keyword>
<evidence type="ECO:0000313" key="2">
    <source>
        <dbReference type="Proteomes" id="UP000257109"/>
    </source>
</evidence>
<gene>
    <name evidence="1" type="ORF">CR513_08667</name>
</gene>
<dbReference type="AlphaFoldDB" id="A0A371HWT6"/>
<name>A0A371HWT6_MUCPR</name>
<proteinExistence type="predicted"/>
<evidence type="ECO:0008006" key="3">
    <source>
        <dbReference type="Google" id="ProtNLM"/>
    </source>
</evidence>
<reference evidence="1" key="1">
    <citation type="submission" date="2018-05" db="EMBL/GenBank/DDBJ databases">
        <title>Draft genome of Mucuna pruriens seed.</title>
        <authorList>
            <person name="Nnadi N.E."/>
            <person name="Vos R."/>
            <person name="Hasami M.H."/>
            <person name="Devisetty U.K."/>
            <person name="Aguiy J.C."/>
        </authorList>
    </citation>
    <scope>NUCLEOTIDE SEQUENCE [LARGE SCALE GENOMIC DNA]</scope>
    <source>
        <strain evidence="1">JCA_2017</strain>
    </source>
</reference>
<dbReference type="OrthoDB" id="1637540at2759"/>
<sequence>MGLTQLDRGKAVDSFMPRITLSKKDQECLRKERDLILRKILPRTKDSRGKWTPSYEGPYVVKHAFSVGALILADLEGHELAHLVNADAIKMFYP</sequence>
<accession>A0A371HWT6</accession>
<evidence type="ECO:0000313" key="1">
    <source>
        <dbReference type="EMBL" id="RDY07248.1"/>
    </source>
</evidence>
<comment type="caution">
    <text evidence="1">The sequence shown here is derived from an EMBL/GenBank/DDBJ whole genome shotgun (WGS) entry which is preliminary data.</text>
</comment>
<organism evidence="1 2">
    <name type="scientific">Mucuna pruriens</name>
    <name type="common">Velvet bean</name>
    <name type="synonym">Dolichos pruriens</name>
    <dbReference type="NCBI Taxonomy" id="157652"/>
    <lineage>
        <taxon>Eukaryota</taxon>
        <taxon>Viridiplantae</taxon>
        <taxon>Streptophyta</taxon>
        <taxon>Embryophyta</taxon>
        <taxon>Tracheophyta</taxon>
        <taxon>Spermatophyta</taxon>
        <taxon>Magnoliopsida</taxon>
        <taxon>eudicotyledons</taxon>
        <taxon>Gunneridae</taxon>
        <taxon>Pentapetalae</taxon>
        <taxon>rosids</taxon>
        <taxon>fabids</taxon>
        <taxon>Fabales</taxon>
        <taxon>Fabaceae</taxon>
        <taxon>Papilionoideae</taxon>
        <taxon>50 kb inversion clade</taxon>
        <taxon>NPAAA clade</taxon>
        <taxon>indigoferoid/millettioid clade</taxon>
        <taxon>Phaseoleae</taxon>
        <taxon>Mucuna</taxon>
    </lineage>
</organism>